<comment type="caution">
    <text evidence="4">The sequence shown here is derived from an EMBL/GenBank/DDBJ whole genome shotgun (WGS) entry which is preliminary data.</text>
</comment>
<proteinExistence type="inferred from homology"/>
<evidence type="ECO:0000313" key="5">
    <source>
        <dbReference type="Proteomes" id="UP001479436"/>
    </source>
</evidence>
<comment type="similarity">
    <text evidence="1">Belongs to the DDA1 family.</text>
</comment>
<evidence type="ECO:0000256" key="2">
    <source>
        <dbReference type="SAM" id="MobiDB-lite"/>
    </source>
</evidence>
<accession>A0ABR2WUJ6</accession>
<reference evidence="4 5" key="1">
    <citation type="submission" date="2023-04" db="EMBL/GenBank/DDBJ databases">
        <title>Genome of Basidiobolus ranarum AG-B5.</title>
        <authorList>
            <person name="Stajich J.E."/>
            <person name="Carter-House D."/>
            <person name="Gryganskyi A."/>
        </authorList>
    </citation>
    <scope>NUCLEOTIDE SEQUENCE [LARGE SCALE GENOMIC DNA]</scope>
    <source>
        <strain evidence="4 5">AG-B5</strain>
    </source>
</reference>
<dbReference type="InterPro" id="IPR018276">
    <property type="entry name" value="DDA1_dom"/>
</dbReference>
<dbReference type="Pfam" id="PF10172">
    <property type="entry name" value="DDA1"/>
    <property type="match status" value="1"/>
</dbReference>
<dbReference type="PANTHER" id="PTHR31879:SF2">
    <property type="entry name" value="DET1- AND DDB1-ASSOCIATED PROTEIN 1"/>
    <property type="match status" value="1"/>
</dbReference>
<feature type="domain" description="DET1- and DDB1-associated protein 1" evidence="3">
    <location>
        <begin position="4"/>
        <end position="61"/>
    </location>
</feature>
<dbReference type="GO" id="GO:0008685">
    <property type="term" value="F:2-C-methyl-D-erythritol 2,4-cyclodiphosphate synthase activity"/>
    <property type="evidence" value="ECO:0007669"/>
    <property type="project" value="UniProtKB-EC"/>
</dbReference>
<protein>
    <submittedName>
        <fullName evidence="4">DET1- and DDB1-associated protein 1</fullName>
        <ecNumber evidence="4">4.6.1.12</ecNumber>
    </submittedName>
</protein>
<dbReference type="EMBL" id="JASJQH010000312">
    <property type="protein sequence ID" value="KAK9765130.1"/>
    <property type="molecule type" value="Genomic_DNA"/>
</dbReference>
<evidence type="ECO:0000256" key="1">
    <source>
        <dbReference type="ARBA" id="ARBA00008042"/>
    </source>
</evidence>
<feature type="region of interest" description="Disordered" evidence="2">
    <location>
        <begin position="1"/>
        <end position="20"/>
    </location>
</feature>
<feature type="region of interest" description="Disordered" evidence="2">
    <location>
        <begin position="75"/>
        <end position="99"/>
    </location>
</feature>
<evidence type="ECO:0000259" key="3">
    <source>
        <dbReference type="Pfam" id="PF10172"/>
    </source>
</evidence>
<dbReference type="InterPro" id="IPR033575">
    <property type="entry name" value="DDA1-like"/>
</dbReference>
<name>A0ABR2WUJ6_9FUNG</name>
<dbReference type="EC" id="4.6.1.12" evidence="4"/>
<keyword evidence="5" id="KW-1185">Reference proteome</keyword>
<evidence type="ECO:0000313" key="4">
    <source>
        <dbReference type="EMBL" id="KAK9765130.1"/>
    </source>
</evidence>
<dbReference type="PANTHER" id="PTHR31879">
    <property type="entry name" value="DET1- AND DDB1-ASSOCIATED PROTEIN 1"/>
    <property type="match status" value="1"/>
</dbReference>
<keyword evidence="4" id="KW-0456">Lyase</keyword>
<feature type="compositionally biased region" description="Polar residues" evidence="2">
    <location>
        <begin position="7"/>
        <end position="20"/>
    </location>
</feature>
<gene>
    <name evidence="4" type="primary">DDA1</name>
    <name evidence="4" type="ORF">K7432_006781</name>
</gene>
<organism evidence="4 5">
    <name type="scientific">Basidiobolus ranarum</name>
    <dbReference type="NCBI Taxonomy" id="34480"/>
    <lineage>
        <taxon>Eukaryota</taxon>
        <taxon>Fungi</taxon>
        <taxon>Fungi incertae sedis</taxon>
        <taxon>Zoopagomycota</taxon>
        <taxon>Entomophthoromycotina</taxon>
        <taxon>Basidiobolomycetes</taxon>
        <taxon>Basidiobolales</taxon>
        <taxon>Basidiobolaceae</taxon>
        <taxon>Basidiobolus</taxon>
    </lineage>
</organism>
<sequence>MEYITKLPSQDSRNFSSMSGDQKLQTRFSVLIPTEDTAPASHQVIATSSGNVLLRFLYKKFTELNEKKKAEQIEESLKRGNEHLETEETNENHKISKVE</sequence>
<dbReference type="Proteomes" id="UP001479436">
    <property type="component" value="Unassembled WGS sequence"/>
</dbReference>